<protein>
    <submittedName>
        <fullName evidence="2">Uncharacterized protein</fullName>
    </submittedName>
</protein>
<dbReference type="SUPFAM" id="SSF55418">
    <property type="entry name" value="eIF4e-like"/>
    <property type="match status" value="1"/>
</dbReference>
<reference evidence="2" key="1">
    <citation type="submission" date="2022-08" db="UniProtKB">
        <authorList>
            <consortium name="EnsemblMetazoa"/>
        </authorList>
    </citation>
    <scope>IDENTIFICATION</scope>
    <source>
        <strain evidence="2">EBRO</strain>
    </source>
</reference>
<keyword evidence="1" id="KW-0648">Protein biosynthesis</keyword>
<keyword evidence="1" id="KW-0396">Initiation factor</keyword>
<dbReference type="AlphaFoldDB" id="A0A182IJ33"/>
<keyword evidence="1" id="KW-0694">RNA-binding</keyword>
<dbReference type="VEuPathDB" id="VectorBase:AATE000098"/>
<dbReference type="PANTHER" id="PTHR11960:SF18">
    <property type="entry name" value="EUKARYOTIC TRANSLATION INITIATION FACTOR 4E HOMOLOGOUS PROTEIN, ISOFORM B"/>
    <property type="match status" value="1"/>
</dbReference>
<comment type="similarity">
    <text evidence="1">Belongs to the eukaryotic initiation factor 4E family.</text>
</comment>
<name>A0A182IJ33_ANOAO</name>
<dbReference type="STRING" id="41427.A0A182IJ33"/>
<organism evidence="2">
    <name type="scientific">Anopheles atroparvus</name>
    <name type="common">European mosquito</name>
    <dbReference type="NCBI Taxonomy" id="41427"/>
    <lineage>
        <taxon>Eukaryota</taxon>
        <taxon>Metazoa</taxon>
        <taxon>Ecdysozoa</taxon>
        <taxon>Arthropoda</taxon>
        <taxon>Hexapoda</taxon>
        <taxon>Insecta</taxon>
        <taxon>Pterygota</taxon>
        <taxon>Neoptera</taxon>
        <taxon>Endopterygota</taxon>
        <taxon>Diptera</taxon>
        <taxon>Nematocera</taxon>
        <taxon>Culicoidea</taxon>
        <taxon>Culicidae</taxon>
        <taxon>Anophelinae</taxon>
        <taxon>Anopheles</taxon>
    </lineage>
</organism>
<evidence type="ECO:0000256" key="1">
    <source>
        <dbReference type="RuleBase" id="RU004374"/>
    </source>
</evidence>
<proteinExistence type="inferred from homology"/>
<dbReference type="Pfam" id="PF01652">
    <property type="entry name" value="IF4E"/>
    <property type="match status" value="1"/>
</dbReference>
<sequence>LSYLPTASTMSNKYEIRPYASDSDDSGDEGADFDVDKLEPLEVGPGEHKLQYTYCLWFGKKGSHRAAVVHEYVKSLHFVGRCASVEQWWSLYCHLVKPTVLKPFRRLHLFKSGIKPMWEDPANMRGGKWVIRLKKSKIDRAWENVCMAMLGEQFLVGTEICGVVLCTQVSEDVLSVWNRTATDTDNTIRIRETLRRVLNLPQTHPIEYKPHCDSLKFL</sequence>
<dbReference type="Gene3D" id="3.30.760.10">
    <property type="entry name" value="RNA Cap, Translation Initiation Factor Eif4e"/>
    <property type="match status" value="1"/>
</dbReference>
<evidence type="ECO:0000313" key="2">
    <source>
        <dbReference type="EnsemblMetazoa" id="AATE000098-PA.1"/>
    </source>
</evidence>
<dbReference type="GO" id="GO:0000340">
    <property type="term" value="F:RNA 7-methylguanosine cap binding"/>
    <property type="evidence" value="ECO:0007669"/>
    <property type="project" value="TreeGrafter"/>
</dbReference>
<dbReference type="PANTHER" id="PTHR11960">
    <property type="entry name" value="EUKARYOTIC TRANSLATION INITIATION FACTOR 4E RELATED"/>
    <property type="match status" value="1"/>
</dbReference>
<accession>A0A182IJ33</accession>
<dbReference type="InterPro" id="IPR023398">
    <property type="entry name" value="TIF_eIF4e-like"/>
</dbReference>
<dbReference type="EnsemblMetazoa" id="AATE000098-RA">
    <property type="protein sequence ID" value="AATE000098-PA.1"/>
    <property type="gene ID" value="AATE000098"/>
</dbReference>
<dbReference type="GO" id="GO:0016281">
    <property type="term" value="C:eukaryotic translation initiation factor 4F complex"/>
    <property type="evidence" value="ECO:0007669"/>
    <property type="project" value="TreeGrafter"/>
</dbReference>
<dbReference type="GO" id="GO:0003743">
    <property type="term" value="F:translation initiation factor activity"/>
    <property type="evidence" value="ECO:0007669"/>
    <property type="project" value="UniProtKB-KW"/>
</dbReference>
<dbReference type="FunFam" id="3.30.760.10:FF:000014">
    <property type="entry name" value="Eukaryotic translation initiation factor 4E-4"/>
    <property type="match status" value="1"/>
</dbReference>
<dbReference type="InterPro" id="IPR001040">
    <property type="entry name" value="TIF_eIF_4E"/>
</dbReference>